<accession>A0A2P1NP79</accession>
<evidence type="ECO:0000256" key="3">
    <source>
        <dbReference type="ARBA" id="ARBA00072219"/>
    </source>
</evidence>
<dbReference type="SMART" id="SM00257">
    <property type="entry name" value="LysM"/>
    <property type="match status" value="1"/>
</dbReference>
<evidence type="ECO:0000256" key="1">
    <source>
        <dbReference type="ARBA" id="ARBA00004496"/>
    </source>
</evidence>
<dbReference type="KEGG" id="melm:C7H73_15115"/>
<proteinExistence type="predicted"/>
<dbReference type="InterPro" id="IPR007055">
    <property type="entry name" value="BON_dom"/>
</dbReference>
<dbReference type="InterPro" id="IPR052196">
    <property type="entry name" value="Bact_Kbp"/>
</dbReference>
<feature type="domain" description="LysM" evidence="5">
    <location>
        <begin position="117"/>
        <end position="166"/>
    </location>
</feature>
<evidence type="ECO:0000313" key="6">
    <source>
        <dbReference type="EMBL" id="AVP58869.1"/>
    </source>
</evidence>
<dbReference type="FunFam" id="3.10.350.10:FF:000001">
    <property type="entry name" value="Peptidoglycan-binding protein LysM"/>
    <property type="match status" value="1"/>
</dbReference>
<feature type="domain" description="BON" evidence="4">
    <location>
        <begin position="41"/>
        <end position="111"/>
    </location>
</feature>
<evidence type="ECO:0000313" key="7">
    <source>
        <dbReference type="Proteomes" id="UP000241829"/>
    </source>
</evidence>
<comment type="subcellular location">
    <subcellularLocation>
        <location evidence="1">Cytoplasm</location>
    </subcellularLocation>
</comment>
<dbReference type="Gene3D" id="3.30.1340.30">
    <property type="match status" value="1"/>
</dbReference>
<dbReference type="SUPFAM" id="SSF54106">
    <property type="entry name" value="LysM domain"/>
    <property type="match status" value="1"/>
</dbReference>
<dbReference type="Gene3D" id="3.10.350.10">
    <property type="entry name" value="LysM domain"/>
    <property type="match status" value="1"/>
</dbReference>
<dbReference type="GO" id="GO:0005737">
    <property type="term" value="C:cytoplasm"/>
    <property type="evidence" value="ECO:0007669"/>
    <property type="project" value="UniProtKB-SubCell"/>
</dbReference>
<keyword evidence="7" id="KW-1185">Reference proteome</keyword>
<dbReference type="RefSeq" id="WP_106847417.1">
    <property type="nucleotide sequence ID" value="NZ_CP027792.1"/>
</dbReference>
<dbReference type="PANTHER" id="PTHR34700:SF8">
    <property type="entry name" value="POTASSIUM BINDING PROTEIN KBP"/>
    <property type="match status" value="1"/>
</dbReference>
<keyword evidence="2" id="KW-0963">Cytoplasm</keyword>
<dbReference type="PROSITE" id="PS51782">
    <property type="entry name" value="LYSM"/>
    <property type="match status" value="1"/>
</dbReference>
<organism evidence="6 7">
    <name type="scientific">Pulveribacter suum</name>
    <dbReference type="NCBI Taxonomy" id="2116657"/>
    <lineage>
        <taxon>Bacteria</taxon>
        <taxon>Pseudomonadati</taxon>
        <taxon>Pseudomonadota</taxon>
        <taxon>Betaproteobacteria</taxon>
        <taxon>Burkholderiales</taxon>
        <taxon>Comamonadaceae</taxon>
        <taxon>Pulveribacter</taxon>
    </lineage>
</organism>
<dbReference type="AlphaFoldDB" id="A0A2P1NP79"/>
<dbReference type="EMBL" id="CP027792">
    <property type="protein sequence ID" value="AVP58869.1"/>
    <property type="molecule type" value="Genomic_DNA"/>
</dbReference>
<dbReference type="InterPro" id="IPR036779">
    <property type="entry name" value="LysM_dom_sf"/>
</dbReference>
<evidence type="ECO:0000256" key="2">
    <source>
        <dbReference type="ARBA" id="ARBA00022490"/>
    </source>
</evidence>
<dbReference type="InterPro" id="IPR018392">
    <property type="entry name" value="LysM"/>
</dbReference>
<name>A0A2P1NP79_9BURK</name>
<dbReference type="Pfam" id="PF04972">
    <property type="entry name" value="BON"/>
    <property type="match status" value="1"/>
</dbReference>
<dbReference type="CDD" id="cd00118">
    <property type="entry name" value="LysM"/>
    <property type="match status" value="1"/>
</dbReference>
<dbReference type="OrthoDB" id="370541at2"/>
<dbReference type="PROSITE" id="PS50914">
    <property type="entry name" value="BON"/>
    <property type="match status" value="1"/>
</dbReference>
<dbReference type="Proteomes" id="UP000241829">
    <property type="component" value="Chromosome"/>
</dbReference>
<evidence type="ECO:0000259" key="4">
    <source>
        <dbReference type="PROSITE" id="PS50914"/>
    </source>
</evidence>
<sequence>MGLFSFVKEAGEKLFGGKDAHAATPPAAAGAAAPARPSQEDLNAKAGKAIEGYIAAQNLGVNDVKVQFDGSQGKVTVHGTAPTQAVKEKVTLCCGNVASVTGVDNQMSVTNPEPEAQYHDVVSGDTLSAIAKKFYGDANKYNAIFEANKPMLSDPNKIYPGQKLRIPPLSQ</sequence>
<reference evidence="7" key="1">
    <citation type="submission" date="2018-03" db="EMBL/GenBank/DDBJ databases">
        <title>Genome sequencing of Melaminivora sp. strain SC2-7.</title>
        <authorList>
            <person name="Kim S.-J."/>
            <person name="Heo J."/>
            <person name="Ahn J.-H."/>
            <person name="Kwon S.-W."/>
        </authorList>
    </citation>
    <scope>NUCLEOTIDE SEQUENCE [LARGE SCALE GENOMIC DNA]</scope>
    <source>
        <strain evidence="7">SC2-7</strain>
    </source>
</reference>
<dbReference type="NCBIfam" id="NF008399">
    <property type="entry name" value="PRK11198.1"/>
    <property type="match status" value="1"/>
</dbReference>
<gene>
    <name evidence="6" type="ORF">C7H73_15115</name>
</gene>
<protein>
    <recommendedName>
        <fullName evidence="3">Potassium binding protein Kbp</fullName>
    </recommendedName>
</protein>
<dbReference type="PANTHER" id="PTHR34700">
    <property type="entry name" value="POTASSIUM BINDING PROTEIN KBP"/>
    <property type="match status" value="1"/>
</dbReference>
<evidence type="ECO:0000259" key="5">
    <source>
        <dbReference type="PROSITE" id="PS51782"/>
    </source>
</evidence>
<dbReference type="Pfam" id="PF01476">
    <property type="entry name" value="LysM"/>
    <property type="match status" value="1"/>
</dbReference>